<evidence type="ECO:0008006" key="2">
    <source>
        <dbReference type="Google" id="ProtNLM"/>
    </source>
</evidence>
<reference evidence="1" key="1">
    <citation type="submission" date="2018-05" db="EMBL/GenBank/DDBJ databases">
        <authorList>
            <person name="Lanie J.A."/>
            <person name="Ng W.-L."/>
            <person name="Kazmierczak K.M."/>
            <person name="Andrzejewski T.M."/>
            <person name="Davidsen T.M."/>
            <person name="Wayne K.J."/>
            <person name="Tettelin H."/>
            <person name="Glass J.I."/>
            <person name="Rusch D."/>
            <person name="Podicherti R."/>
            <person name="Tsui H.-C.T."/>
            <person name="Winkler M.E."/>
        </authorList>
    </citation>
    <scope>NUCLEOTIDE SEQUENCE</scope>
</reference>
<dbReference type="Pfam" id="PF04299">
    <property type="entry name" value="FMN_bind_2"/>
    <property type="match status" value="1"/>
</dbReference>
<dbReference type="EMBL" id="UINC01157774">
    <property type="protein sequence ID" value="SVD54947.1"/>
    <property type="molecule type" value="Genomic_DNA"/>
</dbReference>
<dbReference type="PIRSF" id="PIRSF010372">
    <property type="entry name" value="PaiB"/>
    <property type="match status" value="1"/>
</dbReference>
<sequence length="184" mass="20420">MYIPDAFTAKNLAWAHKLMSAHSFATLVSEGTSGLTASHLPLLCSNKDGGKGIIEGHMARANPQWQDFTENTEVLAIFTGHHAYISPTWYNSTPAVPTWNYAVVHAYGLPNLIDDKRAIRALLKRMVGTFDAHPNRAWPSDEAHEKLVQAMIPDVIAFEIPIARLQAKSKLSQNRPVADRPRII</sequence>
<dbReference type="Gene3D" id="2.30.110.10">
    <property type="entry name" value="Electron Transport, Fmn-binding Protein, Chain A"/>
    <property type="match status" value="1"/>
</dbReference>
<dbReference type="AlphaFoldDB" id="A0A382W7Z9"/>
<dbReference type="InterPro" id="IPR012349">
    <property type="entry name" value="Split_barrel_FMN-bd"/>
</dbReference>
<dbReference type="SUPFAM" id="SSF50475">
    <property type="entry name" value="FMN-binding split barrel"/>
    <property type="match status" value="1"/>
</dbReference>
<evidence type="ECO:0000313" key="1">
    <source>
        <dbReference type="EMBL" id="SVD54947.1"/>
    </source>
</evidence>
<gene>
    <name evidence="1" type="ORF">METZ01_LOCUS407801</name>
</gene>
<dbReference type="InterPro" id="IPR007396">
    <property type="entry name" value="TR_PAI2-type"/>
</dbReference>
<protein>
    <recommendedName>
        <fullName evidence="2">Transcriptional regulator</fullName>
    </recommendedName>
</protein>
<feature type="non-terminal residue" evidence="1">
    <location>
        <position position="184"/>
    </location>
</feature>
<accession>A0A382W7Z9</accession>
<name>A0A382W7Z9_9ZZZZ</name>
<dbReference type="PANTHER" id="PTHR35802:SF1">
    <property type="entry name" value="PROTEASE SYNTHASE AND SPORULATION PROTEIN PAI 2"/>
    <property type="match status" value="1"/>
</dbReference>
<organism evidence="1">
    <name type="scientific">marine metagenome</name>
    <dbReference type="NCBI Taxonomy" id="408172"/>
    <lineage>
        <taxon>unclassified sequences</taxon>
        <taxon>metagenomes</taxon>
        <taxon>ecological metagenomes</taxon>
    </lineage>
</organism>
<dbReference type="PANTHER" id="PTHR35802">
    <property type="entry name" value="PROTEASE SYNTHASE AND SPORULATION PROTEIN PAI 2"/>
    <property type="match status" value="1"/>
</dbReference>
<proteinExistence type="predicted"/>